<dbReference type="Proteomes" id="UP000187203">
    <property type="component" value="Unassembled WGS sequence"/>
</dbReference>
<evidence type="ECO:0000256" key="1">
    <source>
        <dbReference type="SAM" id="MobiDB-lite"/>
    </source>
</evidence>
<evidence type="ECO:0000313" key="3">
    <source>
        <dbReference type="Proteomes" id="UP000187203"/>
    </source>
</evidence>
<feature type="region of interest" description="Disordered" evidence="1">
    <location>
        <begin position="50"/>
        <end position="71"/>
    </location>
</feature>
<evidence type="ECO:0000313" key="2">
    <source>
        <dbReference type="EMBL" id="OMP06281.1"/>
    </source>
</evidence>
<dbReference type="EMBL" id="AWUE01013653">
    <property type="protein sequence ID" value="OMP06281.1"/>
    <property type="molecule type" value="Genomic_DNA"/>
</dbReference>
<protein>
    <submittedName>
        <fullName evidence="2">Acetyl-CoA synthetase</fullName>
    </submittedName>
</protein>
<comment type="caution">
    <text evidence="2">The sequence shown here is derived from an EMBL/GenBank/DDBJ whole genome shotgun (WGS) entry which is preliminary data.</text>
</comment>
<reference evidence="3" key="1">
    <citation type="submission" date="2013-09" db="EMBL/GenBank/DDBJ databases">
        <title>Corchorus olitorius genome sequencing.</title>
        <authorList>
            <person name="Alam M."/>
            <person name="Haque M.S."/>
            <person name="Islam M.S."/>
            <person name="Emdad E.M."/>
            <person name="Islam M.M."/>
            <person name="Ahmed B."/>
            <person name="Halim A."/>
            <person name="Hossen Q.M.M."/>
            <person name="Hossain M.Z."/>
            <person name="Ahmed R."/>
            <person name="Khan M.M."/>
            <person name="Islam R."/>
            <person name="Rashid M.M."/>
            <person name="Khan S.A."/>
            <person name="Rahman M.S."/>
            <person name="Alam M."/>
            <person name="Yahiya A.S."/>
            <person name="Khan M.S."/>
            <person name="Azam M.S."/>
            <person name="Haque T."/>
            <person name="Lashkar M.Z.H."/>
            <person name="Akhand A.I."/>
            <person name="Morshed G."/>
            <person name="Roy S."/>
            <person name="Uddin K.S."/>
            <person name="Rabeya T."/>
            <person name="Hossain A.S."/>
            <person name="Chowdhury A."/>
            <person name="Snigdha A.R."/>
            <person name="Mortoza M.S."/>
            <person name="Matin S.A."/>
            <person name="Hoque S.M.E."/>
            <person name="Islam M.K."/>
            <person name="Roy D.K."/>
            <person name="Haider R."/>
            <person name="Moosa M.M."/>
            <person name="Elias S.M."/>
            <person name="Hasan A.M."/>
            <person name="Jahan S."/>
            <person name="Shafiuddin M."/>
            <person name="Mahmood N."/>
            <person name="Shommy N.S."/>
        </authorList>
    </citation>
    <scope>NUCLEOTIDE SEQUENCE [LARGE SCALE GENOMIC DNA]</scope>
    <source>
        <strain evidence="3">cv. O-4</strain>
    </source>
</reference>
<name>A0A1R3KGR8_9ROSI</name>
<sequence>MASSKNLSTNNHVRHVEPIAHLPFGANKISVKMSGRLKKMKKAGENEVEVNAHHHHHQQLAPSDGIKMASSKNLSTNNHVRHVEPMAPLPFGANKISAKMSGRLKKMKKAGEDGVEMRN</sequence>
<organism evidence="2 3">
    <name type="scientific">Corchorus olitorius</name>
    <dbReference type="NCBI Taxonomy" id="93759"/>
    <lineage>
        <taxon>Eukaryota</taxon>
        <taxon>Viridiplantae</taxon>
        <taxon>Streptophyta</taxon>
        <taxon>Embryophyta</taxon>
        <taxon>Tracheophyta</taxon>
        <taxon>Spermatophyta</taxon>
        <taxon>Magnoliopsida</taxon>
        <taxon>eudicotyledons</taxon>
        <taxon>Gunneridae</taxon>
        <taxon>Pentapetalae</taxon>
        <taxon>rosids</taxon>
        <taxon>malvids</taxon>
        <taxon>Malvales</taxon>
        <taxon>Malvaceae</taxon>
        <taxon>Grewioideae</taxon>
        <taxon>Apeibeae</taxon>
        <taxon>Corchorus</taxon>
    </lineage>
</organism>
<keyword evidence="3" id="KW-1185">Reference proteome</keyword>
<accession>A0A1R3KGR8</accession>
<proteinExistence type="predicted"/>
<dbReference type="AlphaFoldDB" id="A0A1R3KGR8"/>
<gene>
    <name evidence="2" type="ORF">COLO4_08227</name>
</gene>